<dbReference type="Proteomes" id="UP001476798">
    <property type="component" value="Unassembled WGS sequence"/>
</dbReference>
<protein>
    <submittedName>
        <fullName evidence="1">Uncharacterized protein</fullName>
    </submittedName>
</protein>
<comment type="caution">
    <text evidence="1">The sequence shown here is derived from an EMBL/GenBank/DDBJ whole genome shotgun (WGS) entry which is preliminary data.</text>
</comment>
<accession>A0ABV0NA99</accession>
<keyword evidence="2" id="KW-1185">Reference proteome</keyword>
<organism evidence="1 2">
    <name type="scientific">Goodea atripinnis</name>
    <dbReference type="NCBI Taxonomy" id="208336"/>
    <lineage>
        <taxon>Eukaryota</taxon>
        <taxon>Metazoa</taxon>
        <taxon>Chordata</taxon>
        <taxon>Craniata</taxon>
        <taxon>Vertebrata</taxon>
        <taxon>Euteleostomi</taxon>
        <taxon>Actinopterygii</taxon>
        <taxon>Neopterygii</taxon>
        <taxon>Teleostei</taxon>
        <taxon>Neoteleostei</taxon>
        <taxon>Acanthomorphata</taxon>
        <taxon>Ovalentaria</taxon>
        <taxon>Atherinomorphae</taxon>
        <taxon>Cyprinodontiformes</taxon>
        <taxon>Goodeidae</taxon>
        <taxon>Goodea</taxon>
    </lineage>
</organism>
<reference evidence="1 2" key="1">
    <citation type="submission" date="2021-06" db="EMBL/GenBank/DDBJ databases">
        <authorList>
            <person name="Palmer J.M."/>
        </authorList>
    </citation>
    <scope>NUCLEOTIDE SEQUENCE [LARGE SCALE GENOMIC DNA]</scope>
    <source>
        <strain evidence="1 2">GA_2019</strain>
        <tissue evidence="1">Muscle</tissue>
    </source>
</reference>
<gene>
    <name evidence="1" type="ORF">GOODEAATRI_004566</name>
</gene>
<evidence type="ECO:0000313" key="2">
    <source>
        <dbReference type="Proteomes" id="UP001476798"/>
    </source>
</evidence>
<dbReference type="EMBL" id="JAHRIO010030179">
    <property type="protein sequence ID" value="MEQ2167473.1"/>
    <property type="molecule type" value="Genomic_DNA"/>
</dbReference>
<sequence length="102" mass="12104">FQLQNLHSKTGRECLSESDVLFCHLSHVTSYKSTHTAPTAICLSLKDSLLLWQEWFELPKVTQRLARCQFWQRLWMSGGSTHWIMYGTSWIGKEIYFYKVTW</sequence>
<proteinExistence type="predicted"/>
<feature type="non-terminal residue" evidence="1">
    <location>
        <position position="1"/>
    </location>
</feature>
<name>A0ABV0NA99_9TELE</name>
<evidence type="ECO:0000313" key="1">
    <source>
        <dbReference type="EMBL" id="MEQ2167473.1"/>
    </source>
</evidence>